<dbReference type="SUPFAM" id="SSF88723">
    <property type="entry name" value="PIN domain-like"/>
    <property type="match status" value="1"/>
</dbReference>
<dbReference type="PANTHER" id="PTHR35901:SF1">
    <property type="entry name" value="EXONUCLEASE VAPC9"/>
    <property type="match status" value="1"/>
</dbReference>
<dbReference type="RefSeq" id="WP_015229172.1">
    <property type="nucleotide sequence ID" value="NC_019780.1"/>
</dbReference>
<dbReference type="Gene3D" id="3.40.50.1010">
    <property type="entry name" value="5'-nuclease"/>
    <property type="match status" value="1"/>
</dbReference>
<accession>K9YVP0</accession>
<sequence length="133" mass="15378">MIVVDTNIISYFYLPTEKTVDVERLFIQQPEWAAPSIWRSEFRNVLALYLRKQLLTFDQAYAIQSEAEMLLSENEFEVTSFDVLRLVQKSNCSAYDCEFVALAMQLQTVLITEDKKILENFPAIAINLVDATK</sequence>
<dbReference type="InterPro" id="IPR002716">
    <property type="entry name" value="PIN_dom"/>
</dbReference>
<keyword evidence="1" id="KW-0460">Magnesium</keyword>
<dbReference type="PANTHER" id="PTHR35901">
    <property type="entry name" value="RIBONUCLEASE VAPC3"/>
    <property type="match status" value="1"/>
</dbReference>
<dbReference type="HOGENOM" id="CLU_121774_1_2_3"/>
<evidence type="ECO:0000313" key="4">
    <source>
        <dbReference type="Proteomes" id="UP000010482"/>
    </source>
</evidence>
<evidence type="ECO:0000259" key="2">
    <source>
        <dbReference type="Pfam" id="PF01850"/>
    </source>
</evidence>
<dbReference type="Proteomes" id="UP000010482">
    <property type="component" value="Chromosome"/>
</dbReference>
<keyword evidence="4" id="KW-1185">Reference proteome</keyword>
<feature type="domain" description="PIN" evidence="2">
    <location>
        <begin position="2"/>
        <end position="117"/>
    </location>
</feature>
<reference evidence="3" key="1">
    <citation type="submission" date="2012-04" db="EMBL/GenBank/DDBJ databases">
        <title>Finished genome of Dactylococcopsis salina PCC 8305.</title>
        <authorList>
            <consortium name="US DOE Joint Genome Institute"/>
            <person name="Gugger M."/>
            <person name="Coursin T."/>
            <person name="Rippka R."/>
            <person name="Tandeau De Marsac N."/>
            <person name="Huntemann M."/>
            <person name="Wei C.-L."/>
            <person name="Han J."/>
            <person name="Detter J.C."/>
            <person name="Han C."/>
            <person name="Tapia R."/>
            <person name="Daligault H."/>
            <person name="Chen A."/>
            <person name="Krypides N."/>
            <person name="Mavromatis K."/>
            <person name="Markowitz V."/>
            <person name="Szeto E."/>
            <person name="Ivanova N."/>
            <person name="Ovchinnikova G."/>
            <person name="Pagani I."/>
            <person name="Pati A."/>
            <person name="Goodwin L."/>
            <person name="Peters L."/>
            <person name="Pitluck S."/>
            <person name="Woyke T."/>
            <person name="Kerfeld C."/>
        </authorList>
    </citation>
    <scope>NUCLEOTIDE SEQUENCE [LARGE SCALE GENOMIC DNA]</scope>
    <source>
        <strain evidence="3">PCC 8305</strain>
    </source>
</reference>
<dbReference type="EMBL" id="CP003944">
    <property type="protein sequence ID" value="AFZ50168.1"/>
    <property type="molecule type" value="Genomic_DNA"/>
</dbReference>
<dbReference type="InterPro" id="IPR051619">
    <property type="entry name" value="TypeII_TA_RNase_PINc/VapC"/>
</dbReference>
<gene>
    <name evidence="3" type="ORF">Dacsa_1483</name>
</gene>
<dbReference type="CDD" id="cd09873">
    <property type="entry name" value="PIN_Pae0151-like"/>
    <property type="match status" value="1"/>
</dbReference>
<dbReference type="OrthoDB" id="1494007at2"/>
<dbReference type="InterPro" id="IPR029060">
    <property type="entry name" value="PIN-like_dom_sf"/>
</dbReference>
<dbReference type="KEGG" id="dsl:Dacsa_1483"/>
<proteinExistence type="predicted"/>
<dbReference type="InterPro" id="IPR044153">
    <property type="entry name" value="PIN_Pae0151-like"/>
</dbReference>
<protein>
    <submittedName>
        <fullName evidence="3">Nucleic acid-binding protein, contains PIN domain</fullName>
    </submittedName>
</protein>
<dbReference type="eggNOG" id="COG1848">
    <property type="taxonomic scope" value="Bacteria"/>
</dbReference>
<dbReference type="AlphaFoldDB" id="K9YVP0"/>
<evidence type="ECO:0000256" key="1">
    <source>
        <dbReference type="ARBA" id="ARBA00022842"/>
    </source>
</evidence>
<organism evidence="3 4">
    <name type="scientific">Dactylococcopsis salina (strain PCC 8305)</name>
    <name type="common">Myxobactron salinum</name>
    <dbReference type="NCBI Taxonomy" id="13035"/>
    <lineage>
        <taxon>Bacteria</taxon>
        <taxon>Bacillati</taxon>
        <taxon>Cyanobacteriota</taxon>
        <taxon>Cyanophyceae</taxon>
        <taxon>Nodosilineales</taxon>
        <taxon>Cymatolegaceae</taxon>
        <taxon>Dactylococcopsis</taxon>
    </lineage>
</organism>
<dbReference type="Pfam" id="PF01850">
    <property type="entry name" value="PIN"/>
    <property type="match status" value="1"/>
</dbReference>
<name>K9YVP0_DACS8</name>
<evidence type="ECO:0000313" key="3">
    <source>
        <dbReference type="EMBL" id="AFZ50168.1"/>
    </source>
</evidence>
<dbReference type="PATRIC" id="fig|13035.3.peg.1668"/>